<dbReference type="AlphaFoldDB" id="A0A2A9E3S8"/>
<dbReference type="EMBL" id="PDJG01000001">
    <property type="protein sequence ID" value="PFG33483.1"/>
    <property type="molecule type" value="Genomic_DNA"/>
</dbReference>
<comment type="caution">
    <text evidence="2">The sequence shown here is derived from an EMBL/GenBank/DDBJ whole genome shotgun (WGS) entry which is preliminary data.</text>
</comment>
<reference evidence="2 3" key="1">
    <citation type="submission" date="2017-10" db="EMBL/GenBank/DDBJ databases">
        <title>Sequencing the genomes of 1000 actinobacteria strains.</title>
        <authorList>
            <person name="Klenk H.-P."/>
        </authorList>
    </citation>
    <scope>NUCLEOTIDE SEQUENCE [LARGE SCALE GENOMIC DNA]</scope>
    <source>
        <strain evidence="2 3">DSM 18966</strain>
    </source>
</reference>
<feature type="compositionally biased region" description="Polar residues" evidence="1">
    <location>
        <begin position="36"/>
        <end position="46"/>
    </location>
</feature>
<accession>A0A2A9E3S8</accession>
<evidence type="ECO:0000313" key="2">
    <source>
        <dbReference type="EMBL" id="PFG33483.1"/>
    </source>
</evidence>
<keyword evidence="3" id="KW-1185">Reference proteome</keyword>
<evidence type="ECO:0008006" key="4">
    <source>
        <dbReference type="Google" id="ProtNLM"/>
    </source>
</evidence>
<feature type="compositionally biased region" description="Basic and acidic residues" evidence="1">
    <location>
        <begin position="1"/>
        <end position="25"/>
    </location>
</feature>
<proteinExistence type="predicted"/>
<feature type="region of interest" description="Disordered" evidence="1">
    <location>
        <begin position="1"/>
        <end position="62"/>
    </location>
</feature>
<dbReference type="InterPro" id="IPR035172">
    <property type="entry name" value="DUF5302"/>
</dbReference>
<sequence>MTQDSNERESSVSADTKAKFKEALARKNASQHRTTEGSSNTGTVHGSETAGPVQRTFRRKSG</sequence>
<dbReference type="Pfam" id="PF17227">
    <property type="entry name" value="DUF5302"/>
    <property type="match status" value="1"/>
</dbReference>
<protein>
    <recommendedName>
        <fullName evidence="4">DUF5302 domain-containing protein</fullName>
    </recommendedName>
</protein>
<evidence type="ECO:0000256" key="1">
    <source>
        <dbReference type="SAM" id="MobiDB-lite"/>
    </source>
</evidence>
<organism evidence="2 3">
    <name type="scientific">Sanguibacter antarcticus</name>
    <dbReference type="NCBI Taxonomy" id="372484"/>
    <lineage>
        <taxon>Bacteria</taxon>
        <taxon>Bacillati</taxon>
        <taxon>Actinomycetota</taxon>
        <taxon>Actinomycetes</taxon>
        <taxon>Micrococcales</taxon>
        <taxon>Sanguibacteraceae</taxon>
        <taxon>Sanguibacter</taxon>
    </lineage>
</organism>
<name>A0A2A9E3S8_9MICO</name>
<dbReference type="RefSeq" id="WP_098454688.1">
    <property type="nucleotide sequence ID" value="NZ_PDJG01000001.1"/>
</dbReference>
<evidence type="ECO:0000313" key="3">
    <source>
        <dbReference type="Proteomes" id="UP000225548"/>
    </source>
</evidence>
<dbReference type="OrthoDB" id="4319558at2"/>
<gene>
    <name evidence="2" type="ORF">ATL42_1360</name>
</gene>
<dbReference type="Proteomes" id="UP000225548">
    <property type="component" value="Unassembled WGS sequence"/>
</dbReference>